<feature type="transmembrane region" description="Helical" evidence="9">
    <location>
        <begin position="33"/>
        <end position="52"/>
    </location>
</feature>
<dbReference type="PANTHER" id="PTHR11893">
    <property type="entry name" value="INNEXIN"/>
    <property type="match status" value="1"/>
</dbReference>
<keyword evidence="3" id="KW-1003">Cell membrane</keyword>
<evidence type="ECO:0000256" key="9">
    <source>
        <dbReference type="RuleBase" id="RU010713"/>
    </source>
</evidence>
<keyword evidence="2 9" id="KW-0813">Transport</keyword>
<keyword evidence="11" id="KW-1185">Reference proteome</keyword>
<gene>
    <name evidence="9" type="primary">inx</name>
    <name evidence="10" type="ORF">BpHYR1_049705</name>
</gene>
<protein>
    <recommendedName>
        <fullName evidence="9">Innexin</fullName>
    </recommendedName>
</protein>
<feature type="transmembrane region" description="Helical" evidence="9">
    <location>
        <begin position="282"/>
        <end position="309"/>
    </location>
</feature>
<dbReference type="PRINTS" id="PR01262">
    <property type="entry name" value="INNEXIN"/>
</dbReference>
<evidence type="ECO:0000256" key="7">
    <source>
        <dbReference type="ARBA" id="ARBA00023136"/>
    </source>
</evidence>
<dbReference type="PROSITE" id="PS51013">
    <property type="entry name" value="PANNEXIN"/>
    <property type="match status" value="1"/>
</dbReference>
<feature type="transmembrane region" description="Helical" evidence="9">
    <location>
        <begin position="196"/>
        <end position="219"/>
    </location>
</feature>
<sequence length="371" mass="43797">MIVKTIESYAKLAQTRLEKYDDDDLVEKLIRKFSAIMMLIFASIFGFTQLVGNSIKCWCPNEYSGSRCAYAETYCYITNLYVPINNSSHLPRREELQSHKILYYQWIPFIFSIQAILFYFPNVVWRILNSKSGFDINGYIEELKNDNSGQNDSQGIKFVTHHIETCLLFKKNYQHRGNFKNFVQNRLSIRFFNNGFYLALCYFLTKILYLASIFFQMYILNNWLIDEHHSSKKNWFFGPHLFNLEDRFPHMTLCKYEVFILTDPQLHWLQCTLPINVYLRKVFLIIYLWLLVLFFLVVVDIFKFIIFLLNGRKFLASLIREEKVIEESLDNLSGGLKADGLIVLKLLKSNTNNFNASAIATNLYLIEAKKF</sequence>
<dbReference type="GO" id="GO:0005921">
    <property type="term" value="C:gap junction"/>
    <property type="evidence" value="ECO:0007669"/>
    <property type="project" value="UniProtKB-UniRule"/>
</dbReference>
<keyword evidence="4 9" id="KW-0812">Transmembrane</keyword>
<evidence type="ECO:0000313" key="10">
    <source>
        <dbReference type="EMBL" id="RNA11650.1"/>
    </source>
</evidence>
<keyword evidence="5 9" id="KW-1133">Transmembrane helix</keyword>
<keyword evidence="6 9" id="KW-0406">Ion transport</keyword>
<comment type="function">
    <text evidence="9">Structural component of the gap junctions.</text>
</comment>
<accession>A0A3M7QK00</accession>
<evidence type="ECO:0000256" key="6">
    <source>
        <dbReference type="ARBA" id="ARBA00023065"/>
    </source>
</evidence>
<dbReference type="PANTHER" id="PTHR11893:SF36">
    <property type="entry name" value="INNEXIN-5"/>
    <property type="match status" value="1"/>
</dbReference>
<keyword evidence="8 9" id="KW-0407">Ion channel</keyword>
<dbReference type="STRING" id="10195.A0A3M7QK00"/>
<comment type="caution">
    <text evidence="10">The sequence shown here is derived from an EMBL/GenBank/DDBJ whole genome shotgun (WGS) entry which is preliminary data.</text>
</comment>
<evidence type="ECO:0000256" key="5">
    <source>
        <dbReference type="ARBA" id="ARBA00022989"/>
    </source>
</evidence>
<dbReference type="AlphaFoldDB" id="A0A3M7QK00"/>
<evidence type="ECO:0000256" key="4">
    <source>
        <dbReference type="ARBA" id="ARBA00022692"/>
    </source>
</evidence>
<evidence type="ECO:0000256" key="2">
    <source>
        <dbReference type="ARBA" id="ARBA00022448"/>
    </source>
</evidence>
<proteinExistence type="inferred from homology"/>
<comment type="subcellular location">
    <subcellularLocation>
        <location evidence="1 9">Cell membrane</location>
        <topology evidence="1 9">Multi-pass membrane protein</topology>
    </subcellularLocation>
</comment>
<evidence type="ECO:0000313" key="11">
    <source>
        <dbReference type="Proteomes" id="UP000276133"/>
    </source>
</evidence>
<comment type="similarity">
    <text evidence="9">Belongs to the pannexin family.</text>
</comment>
<dbReference type="InterPro" id="IPR000990">
    <property type="entry name" value="Innexin"/>
</dbReference>
<dbReference type="GO" id="GO:0005886">
    <property type="term" value="C:plasma membrane"/>
    <property type="evidence" value="ECO:0007669"/>
    <property type="project" value="UniProtKB-SubCell"/>
</dbReference>
<evidence type="ECO:0000256" key="8">
    <source>
        <dbReference type="ARBA" id="ARBA00023303"/>
    </source>
</evidence>
<reference evidence="10 11" key="1">
    <citation type="journal article" date="2018" name="Sci. Rep.">
        <title>Genomic signatures of local adaptation to the degree of environmental predictability in rotifers.</title>
        <authorList>
            <person name="Franch-Gras L."/>
            <person name="Hahn C."/>
            <person name="Garcia-Roger E.M."/>
            <person name="Carmona M.J."/>
            <person name="Serra M."/>
            <person name="Gomez A."/>
        </authorList>
    </citation>
    <scope>NUCLEOTIDE SEQUENCE [LARGE SCALE GENOMIC DNA]</scope>
    <source>
        <strain evidence="10">HYR1</strain>
    </source>
</reference>
<dbReference type="Pfam" id="PF00876">
    <property type="entry name" value="Innexin"/>
    <property type="match status" value="1"/>
</dbReference>
<dbReference type="OrthoDB" id="5867527at2759"/>
<evidence type="ECO:0000256" key="3">
    <source>
        <dbReference type="ARBA" id="ARBA00022475"/>
    </source>
</evidence>
<name>A0A3M7QK00_BRAPC</name>
<keyword evidence="7 9" id="KW-0472">Membrane</keyword>
<feature type="transmembrane region" description="Helical" evidence="9">
    <location>
        <begin position="101"/>
        <end position="120"/>
    </location>
</feature>
<evidence type="ECO:0000256" key="1">
    <source>
        <dbReference type="ARBA" id="ARBA00004651"/>
    </source>
</evidence>
<dbReference type="EMBL" id="REGN01005897">
    <property type="protein sequence ID" value="RNA11650.1"/>
    <property type="molecule type" value="Genomic_DNA"/>
</dbReference>
<organism evidence="10 11">
    <name type="scientific">Brachionus plicatilis</name>
    <name type="common">Marine rotifer</name>
    <name type="synonym">Brachionus muelleri</name>
    <dbReference type="NCBI Taxonomy" id="10195"/>
    <lineage>
        <taxon>Eukaryota</taxon>
        <taxon>Metazoa</taxon>
        <taxon>Spiralia</taxon>
        <taxon>Gnathifera</taxon>
        <taxon>Rotifera</taxon>
        <taxon>Eurotatoria</taxon>
        <taxon>Monogononta</taxon>
        <taxon>Pseudotrocha</taxon>
        <taxon>Ploima</taxon>
        <taxon>Brachionidae</taxon>
        <taxon>Brachionus</taxon>
    </lineage>
</organism>
<dbReference type="GO" id="GO:0034220">
    <property type="term" value="P:monoatomic ion transmembrane transport"/>
    <property type="evidence" value="ECO:0007669"/>
    <property type="project" value="UniProtKB-KW"/>
</dbReference>
<dbReference type="Proteomes" id="UP000276133">
    <property type="component" value="Unassembled WGS sequence"/>
</dbReference>